<sequence>MISPGILNHPLVKAALRAFPGAEIRTCREGMMIDPSPHEIEALLAASPVAGEYIESLGRNDFTTWTEDEWMTFLEVVVTGYQEALQKAVEHANREAQAAMDGAAMDEAS</sequence>
<evidence type="ECO:0000313" key="1">
    <source>
        <dbReference type="EMBL" id="AWV20345.1"/>
    </source>
</evidence>
<dbReference type="AlphaFoldDB" id="A0A4Y1MQS6"/>
<dbReference type="EMBL" id="CP025188">
    <property type="protein sequence ID" value="AWV20345.1"/>
    <property type="molecule type" value="Genomic_DNA"/>
</dbReference>
<proteinExistence type="predicted"/>
<dbReference type="InterPro" id="IPR045422">
    <property type="entry name" value="DUF6511"/>
</dbReference>
<name>A0A4Y1MQS6_9PROT</name>
<dbReference type="Pfam" id="PF20121">
    <property type="entry name" value="DUF6511"/>
    <property type="match status" value="1"/>
</dbReference>
<protein>
    <submittedName>
        <fullName evidence="1">Uncharacterized protein</fullName>
    </submittedName>
</protein>
<dbReference type="RefSeq" id="WP_168550287.1">
    <property type="nucleotide sequence ID" value="NZ_CP025188.1"/>
</dbReference>
<organism evidence="1">
    <name type="scientific">Roseomonas mucosa</name>
    <dbReference type="NCBI Taxonomy" id="207340"/>
    <lineage>
        <taxon>Bacteria</taxon>
        <taxon>Pseudomonadati</taxon>
        <taxon>Pseudomonadota</taxon>
        <taxon>Alphaproteobacteria</taxon>
        <taxon>Acetobacterales</taxon>
        <taxon>Roseomonadaceae</taxon>
        <taxon>Roseomonas</taxon>
    </lineage>
</organism>
<geneLocation type="plasmid" evidence="1">
    <name>p1-AD2</name>
</geneLocation>
<reference evidence="1" key="1">
    <citation type="submission" date="2017-12" db="EMBL/GenBank/DDBJ databases">
        <authorList>
            <person name="Martens C."/>
            <person name="Dahlstrom E."/>
            <person name="Barbian K."/>
            <person name="Sykora L."/>
            <person name="Ricklefs S."/>
            <person name="Bruno D."/>
            <person name="Anzick I."/>
            <person name="Myles I."/>
            <person name="Datta S.K."/>
        </authorList>
    </citation>
    <scope>NUCLEOTIDE SEQUENCE</scope>
    <source>
        <strain evidence="1">AD2</strain>
        <plasmid evidence="1">p1-AD2</plasmid>
    </source>
</reference>
<keyword evidence="1" id="KW-0614">Plasmid</keyword>
<accession>A0A4Y1MQS6</accession>
<gene>
    <name evidence="1" type="ORF">RADP37_04851</name>
</gene>